<keyword evidence="3" id="KW-1185">Reference proteome</keyword>
<protein>
    <recommendedName>
        <fullName evidence="1">KRAB domain-containing protein</fullName>
    </recommendedName>
</protein>
<dbReference type="InterPro" id="IPR001909">
    <property type="entry name" value="KRAB"/>
</dbReference>
<dbReference type="SUPFAM" id="SSF109640">
    <property type="entry name" value="KRAB domain (Kruppel-associated box)"/>
    <property type="match status" value="1"/>
</dbReference>
<evidence type="ECO:0000313" key="2">
    <source>
        <dbReference type="Ensembl" id="ENSCSRP00000007935.1"/>
    </source>
</evidence>
<accession>A0A8C3XM07</accession>
<feature type="domain" description="KRAB" evidence="1">
    <location>
        <begin position="6"/>
        <end position="23"/>
    </location>
</feature>
<dbReference type="GO" id="GO:0006355">
    <property type="term" value="P:regulation of DNA-templated transcription"/>
    <property type="evidence" value="ECO:0007669"/>
    <property type="project" value="InterPro"/>
</dbReference>
<sequence>MTSGIRALYRDVMQENYKTVISLAVGSTCISVSSPVGHGCQNPMNKLNHPHPSSFQRGVNPALSCVCCFSAAHTIPGHLPPWE</sequence>
<dbReference type="Proteomes" id="UP000694403">
    <property type="component" value="Unplaced"/>
</dbReference>
<name>A0A8C3XM07_CHESE</name>
<evidence type="ECO:0000313" key="3">
    <source>
        <dbReference type="Proteomes" id="UP000694403"/>
    </source>
</evidence>
<reference evidence="2" key="2">
    <citation type="submission" date="2025-09" db="UniProtKB">
        <authorList>
            <consortium name="Ensembl"/>
        </authorList>
    </citation>
    <scope>IDENTIFICATION</scope>
</reference>
<proteinExistence type="predicted"/>
<dbReference type="Pfam" id="PF01352">
    <property type="entry name" value="KRAB"/>
    <property type="match status" value="1"/>
</dbReference>
<dbReference type="InterPro" id="IPR036051">
    <property type="entry name" value="KRAB_dom_sf"/>
</dbReference>
<evidence type="ECO:0000259" key="1">
    <source>
        <dbReference type="Pfam" id="PF01352"/>
    </source>
</evidence>
<dbReference type="Gene3D" id="6.10.140.140">
    <property type="match status" value="1"/>
</dbReference>
<reference evidence="2" key="1">
    <citation type="submission" date="2025-08" db="UniProtKB">
        <authorList>
            <consortium name="Ensembl"/>
        </authorList>
    </citation>
    <scope>IDENTIFICATION</scope>
</reference>
<dbReference type="AlphaFoldDB" id="A0A8C3XM07"/>
<dbReference type="Ensembl" id="ENSCSRT00000008201.1">
    <property type="protein sequence ID" value="ENSCSRP00000007935.1"/>
    <property type="gene ID" value="ENSCSRG00000005846.1"/>
</dbReference>
<organism evidence="2 3">
    <name type="scientific">Chelydra serpentina</name>
    <name type="common">Snapping turtle</name>
    <name type="synonym">Testudo serpentina</name>
    <dbReference type="NCBI Taxonomy" id="8475"/>
    <lineage>
        <taxon>Eukaryota</taxon>
        <taxon>Metazoa</taxon>
        <taxon>Chordata</taxon>
        <taxon>Craniata</taxon>
        <taxon>Vertebrata</taxon>
        <taxon>Euteleostomi</taxon>
        <taxon>Archelosauria</taxon>
        <taxon>Testudinata</taxon>
        <taxon>Testudines</taxon>
        <taxon>Cryptodira</taxon>
        <taxon>Durocryptodira</taxon>
        <taxon>Americhelydia</taxon>
        <taxon>Chelydroidea</taxon>
        <taxon>Chelydridae</taxon>
        <taxon>Chelydra</taxon>
    </lineage>
</organism>